<reference evidence="1 2" key="1">
    <citation type="journal article" date="2019" name="Sci. Rep.">
        <title>Orb-weaving spider Araneus ventricosus genome elucidates the spidroin gene catalogue.</title>
        <authorList>
            <person name="Kono N."/>
            <person name="Nakamura H."/>
            <person name="Ohtoshi R."/>
            <person name="Moran D.A.P."/>
            <person name="Shinohara A."/>
            <person name="Yoshida Y."/>
            <person name="Fujiwara M."/>
            <person name="Mori M."/>
            <person name="Tomita M."/>
            <person name="Arakawa K."/>
        </authorList>
    </citation>
    <scope>NUCLEOTIDE SEQUENCE [LARGE SCALE GENOMIC DNA]</scope>
</reference>
<keyword evidence="2" id="KW-1185">Reference proteome</keyword>
<dbReference type="OrthoDB" id="27832at2759"/>
<dbReference type="AlphaFoldDB" id="A0A4Y2CBS0"/>
<accession>A0A4Y2CBS0</accession>
<name>A0A4Y2CBS0_ARAVE</name>
<organism evidence="1 2">
    <name type="scientific">Araneus ventricosus</name>
    <name type="common">Orbweaver spider</name>
    <name type="synonym">Epeira ventricosa</name>
    <dbReference type="NCBI Taxonomy" id="182803"/>
    <lineage>
        <taxon>Eukaryota</taxon>
        <taxon>Metazoa</taxon>
        <taxon>Ecdysozoa</taxon>
        <taxon>Arthropoda</taxon>
        <taxon>Chelicerata</taxon>
        <taxon>Arachnida</taxon>
        <taxon>Araneae</taxon>
        <taxon>Araneomorphae</taxon>
        <taxon>Entelegynae</taxon>
        <taxon>Araneoidea</taxon>
        <taxon>Araneidae</taxon>
        <taxon>Araneus</taxon>
    </lineage>
</organism>
<evidence type="ECO:0000313" key="1">
    <source>
        <dbReference type="EMBL" id="GBM01248.1"/>
    </source>
</evidence>
<protein>
    <submittedName>
        <fullName evidence="1">Uncharacterized protein</fullName>
    </submittedName>
</protein>
<sequence length="121" mass="13613">MKPLDFQYGRKQETDDEKEENVILIEESEDEDFGSFQQEKKAVEMEEAIYLESSTVDFSTNMLVFVNNGGGIYLNTGPTSLTRLGRNHVLSIEPVLGSCSTSLSEENLDPYKSSFGFGKRK</sequence>
<proteinExistence type="predicted"/>
<evidence type="ECO:0000313" key="2">
    <source>
        <dbReference type="Proteomes" id="UP000499080"/>
    </source>
</evidence>
<gene>
    <name evidence="1" type="ORF">AVEN_170307_1</name>
</gene>
<dbReference type="EMBL" id="BGPR01000167">
    <property type="protein sequence ID" value="GBM01248.1"/>
    <property type="molecule type" value="Genomic_DNA"/>
</dbReference>
<dbReference type="Proteomes" id="UP000499080">
    <property type="component" value="Unassembled WGS sequence"/>
</dbReference>
<comment type="caution">
    <text evidence="1">The sequence shown here is derived from an EMBL/GenBank/DDBJ whole genome shotgun (WGS) entry which is preliminary data.</text>
</comment>